<comment type="catalytic activity">
    <reaction evidence="6">
        <text>P(1),P(4)-bis(5'-adenosyl) tetraphosphate + H2O = 2 ADP + 2 H(+)</text>
        <dbReference type="Rhea" id="RHEA:24252"/>
        <dbReference type="ChEBI" id="CHEBI:15377"/>
        <dbReference type="ChEBI" id="CHEBI:15378"/>
        <dbReference type="ChEBI" id="CHEBI:58141"/>
        <dbReference type="ChEBI" id="CHEBI:456216"/>
        <dbReference type="EC" id="3.6.1.41"/>
    </reaction>
</comment>
<reference evidence="9" key="1">
    <citation type="submission" date="2016-09" db="EMBL/GenBank/DDBJ databases">
        <authorList>
            <person name="Varghese N."/>
            <person name="Submissions S."/>
        </authorList>
    </citation>
    <scope>NUCLEOTIDE SEQUENCE [LARGE SCALE GENOMIC DNA]</scope>
    <source>
        <strain evidence="9">S5</strain>
    </source>
</reference>
<organism evidence="8 9">
    <name type="scientific">Pelagirhabdus alkalitolerans</name>
    <dbReference type="NCBI Taxonomy" id="1612202"/>
    <lineage>
        <taxon>Bacteria</taxon>
        <taxon>Bacillati</taxon>
        <taxon>Bacillota</taxon>
        <taxon>Bacilli</taxon>
        <taxon>Bacillales</taxon>
        <taxon>Bacillaceae</taxon>
        <taxon>Pelagirhabdus</taxon>
    </lineage>
</organism>
<dbReference type="OrthoDB" id="9782134at2"/>
<evidence type="ECO:0000256" key="5">
    <source>
        <dbReference type="ARBA" id="ARBA00023004"/>
    </source>
</evidence>
<dbReference type="InterPro" id="IPR003607">
    <property type="entry name" value="HD/PDEase_dom"/>
</dbReference>
<dbReference type="EC" id="3.6.1.41" evidence="1"/>
<dbReference type="GO" id="GO:0000166">
    <property type="term" value="F:nucleotide binding"/>
    <property type="evidence" value="ECO:0007669"/>
    <property type="project" value="UniProtKB-KW"/>
</dbReference>
<dbReference type="InterPro" id="IPR006674">
    <property type="entry name" value="HD_domain"/>
</dbReference>
<dbReference type="AlphaFoldDB" id="A0A1G6HTX1"/>
<dbReference type="CDD" id="cd00077">
    <property type="entry name" value="HDc"/>
    <property type="match status" value="1"/>
</dbReference>
<dbReference type="GO" id="GO:0046872">
    <property type="term" value="F:metal ion binding"/>
    <property type="evidence" value="ECO:0007669"/>
    <property type="project" value="UniProtKB-KW"/>
</dbReference>
<sequence length="192" mass="22637">MNREEALNRLRPHLSEKRYNHTVRVLDTALELSTFYEVNRKETELAAIFHDYFKERDVSEMKSIIINSDLSNHLLNFHHELWHGPVAAYKLESELGIESSRIKEAIYYHTTGKANMSMLDKIIYLADYIEPGRQFDGIEDVRNEAFRSLDSACFMAVRNSIRHLLDLEQLIYPETLNMYNDLKRKLEESHSE</sequence>
<dbReference type="RefSeq" id="WP_090794417.1">
    <property type="nucleotide sequence ID" value="NZ_FMYI01000003.1"/>
</dbReference>
<name>A0A1G6HTX1_9BACI</name>
<dbReference type="EMBL" id="FMYI01000003">
    <property type="protein sequence ID" value="SDB97598.1"/>
    <property type="molecule type" value="Genomic_DNA"/>
</dbReference>
<dbReference type="SMART" id="SM00471">
    <property type="entry name" value="HDc"/>
    <property type="match status" value="1"/>
</dbReference>
<gene>
    <name evidence="8" type="ORF">SAMN05421734_103224</name>
</gene>
<evidence type="ECO:0000313" key="9">
    <source>
        <dbReference type="Proteomes" id="UP000242949"/>
    </source>
</evidence>
<dbReference type="Pfam" id="PF01966">
    <property type="entry name" value="HD"/>
    <property type="match status" value="1"/>
</dbReference>
<dbReference type="InterPro" id="IPR051094">
    <property type="entry name" value="Diverse_Catalytic_Enzymes"/>
</dbReference>
<dbReference type="GO" id="GO:0008803">
    <property type="term" value="F:bis(5'-nucleosyl)-tetraphosphatase (symmetrical) activity"/>
    <property type="evidence" value="ECO:0007669"/>
    <property type="project" value="UniProtKB-EC"/>
</dbReference>
<evidence type="ECO:0000256" key="2">
    <source>
        <dbReference type="ARBA" id="ARBA00022723"/>
    </source>
</evidence>
<proteinExistence type="predicted"/>
<dbReference type="PANTHER" id="PTHR35795:SF1">
    <property type="entry name" value="BIS(5'-NUCLEOSYL)-TETRAPHOSPHATASE, SYMMETRICAL"/>
    <property type="match status" value="1"/>
</dbReference>
<evidence type="ECO:0000256" key="4">
    <source>
        <dbReference type="ARBA" id="ARBA00022801"/>
    </source>
</evidence>
<keyword evidence="2" id="KW-0479">Metal-binding</keyword>
<dbReference type="PANTHER" id="PTHR35795">
    <property type="entry name" value="SLR1885 PROTEIN"/>
    <property type="match status" value="1"/>
</dbReference>
<evidence type="ECO:0000313" key="8">
    <source>
        <dbReference type="EMBL" id="SDB97598.1"/>
    </source>
</evidence>
<accession>A0A1G6HTX1</accession>
<protein>
    <recommendedName>
        <fullName evidence="1">bis(5'-nucleosyl)-tetraphosphatase (symmetrical)</fullName>
        <ecNumber evidence="1">3.6.1.41</ecNumber>
    </recommendedName>
</protein>
<dbReference type="InterPro" id="IPR005249">
    <property type="entry name" value="YqeK"/>
</dbReference>
<evidence type="ECO:0000256" key="3">
    <source>
        <dbReference type="ARBA" id="ARBA00022741"/>
    </source>
</evidence>
<dbReference type="SUPFAM" id="SSF109604">
    <property type="entry name" value="HD-domain/PDEase-like"/>
    <property type="match status" value="1"/>
</dbReference>
<evidence type="ECO:0000259" key="7">
    <source>
        <dbReference type="SMART" id="SM00471"/>
    </source>
</evidence>
<evidence type="ECO:0000256" key="6">
    <source>
        <dbReference type="ARBA" id="ARBA00049417"/>
    </source>
</evidence>
<keyword evidence="4 8" id="KW-0378">Hydrolase</keyword>
<evidence type="ECO:0000256" key="1">
    <source>
        <dbReference type="ARBA" id="ARBA00012506"/>
    </source>
</evidence>
<keyword evidence="5" id="KW-0408">Iron</keyword>
<dbReference type="Gene3D" id="1.10.3210.10">
    <property type="entry name" value="Hypothetical protein af1432"/>
    <property type="match status" value="1"/>
</dbReference>
<feature type="domain" description="HD/PDEase" evidence="7">
    <location>
        <begin position="14"/>
        <end position="141"/>
    </location>
</feature>
<dbReference type="STRING" id="1612202.SAMN05421734_103224"/>
<keyword evidence="3" id="KW-0547">Nucleotide-binding</keyword>
<keyword evidence="9" id="KW-1185">Reference proteome</keyword>
<dbReference type="Proteomes" id="UP000242949">
    <property type="component" value="Unassembled WGS sequence"/>
</dbReference>
<dbReference type="NCBIfam" id="TIGR00488">
    <property type="entry name" value="bis(5'-nucleosyl)-tetraphosphatase (symmetrical) YqeK"/>
    <property type="match status" value="1"/>
</dbReference>